<reference evidence="16" key="1">
    <citation type="submission" date="2019-12" db="EMBL/GenBank/DDBJ databases">
        <title>Comparative genomics gives insights into the taxonomy of the Azoarcus-Aromatoleum group and reveals separate origins of nif in the plant-associated Azoarcus and non-plant-associated Aromatoleum sub-groups.</title>
        <authorList>
            <person name="Lafos M."/>
            <person name="Maluk M."/>
            <person name="Batista M."/>
            <person name="Junghare M."/>
            <person name="Carmona M."/>
            <person name="Faoro H."/>
            <person name="Cruz L.M."/>
            <person name="Battistoni F."/>
            <person name="De Souza E."/>
            <person name="Pedrosa F."/>
            <person name="Chen W.-M."/>
            <person name="Poole P.S."/>
            <person name="Dixon R.A."/>
            <person name="James E.K."/>
        </authorList>
    </citation>
    <scope>NUCLEOTIDE SEQUENCE</scope>
    <source>
        <strain evidence="16">LuFRes1</strain>
    </source>
</reference>
<evidence type="ECO:0000256" key="5">
    <source>
        <dbReference type="ARBA" id="ARBA00022692"/>
    </source>
</evidence>
<evidence type="ECO:0000256" key="13">
    <source>
        <dbReference type="SAM" id="SignalP"/>
    </source>
</evidence>
<feature type="domain" description="TonB-dependent receptor-like beta-barrel" evidence="14">
    <location>
        <begin position="283"/>
        <end position="669"/>
    </location>
</feature>
<evidence type="ECO:0000256" key="7">
    <source>
        <dbReference type="ARBA" id="ARBA00023077"/>
    </source>
</evidence>
<evidence type="ECO:0000256" key="8">
    <source>
        <dbReference type="ARBA" id="ARBA00023136"/>
    </source>
</evidence>
<keyword evidence="4 11" id="KW-1134">Transmembrane beta strand</keyword>
<dbReference type="InterPro" id="IPR037066">
    <property type="entry name" value="Plug_dom_sf"/>
</dbReference>
<comment type="caution">
    <text evidence="16">The sequence shown here is derived from an EMBL/GenBank/DDBJ whole genome shotgun (WGS) entry which is preliminary data.</text>
</comment>
<dbReference type="RefSeq" id="WP_169117985.1">
    <property type="nucleotide sequence ID" value="NZ_WTVG02000037.1"/>
</dbReference>
<evidence type="ECO:0000259" key="14">
    <source>
        <dbReference type="Pfam" id="PF00593"/>
    </source>
</evidence>
<dbReference type="PANTHER" id="PTHR30069:SF29">
    <property type="entry name" value="HEMOGLOBIN AND HEMOGLOBIN-HAPTOGLOBIN-BINDING PROTEIN 1-RELATED"/>
    <property type="match status" value="1"/>
</dbReference>
<evidence type="ECO:0000256" key="4">
    <source>
        <dbReference type="ARBA" id="ARBA00022452"/>
    </source>
</evidence>
<evidence type="ECO:0000256" key="9">
    <source>
        <dbReference type="ARBA" id="ARBA00023170"/>
    </source>
</evidence>
<dbReference type="InterPro" id="IPR000531">
    <property type="entry name" value="Beta-barrel_TonB"/>
</dbReference>
<proteinExistence type="inferred from homology"/>
<comment type="similarity">
    <text evidence="2 11 12">Belongs to the TonB-dependent receptor family.</text>
</comment>
<dbReference type="CDD" id="cd01347">
    <property type="entry name" value="ligand_gated_channel"/>
    <property type="match status" value="1"/>
</dbReference>
<sequence length="711" mass="77953">MKKAVLRHCLLGLLSFTACAQAAPDQDAPAGGEESAELRDLLAVLDQQTEIATRTKMNADYVPGLVTVLLGDELEALGARTVWEALRLVPGIEPSTDQIGGRQTLVRGVGGTFASGNMKILLNSQSMNSALSANANPVLNMPIEQVGQIEVIRGPGSAIHGEFAYAGVINVITRKDADGVFARAGRFDTYGAGGFRHWRSEDGRSGGSMSFGGWHSRGARVGSGQDALSGIPVDPAGIPVNPLLNGTLSNAPGPVNDEMEQRSLLVDLYRDEYSLSASYVEDGNGDHFGTVNVLSQPDDGIAYRNRYFMVNGKGGWRPSETLATELRLGWQYYENRFDFRLLPAGLTWFTPLPAVLPEGWWAKGYYDEQRLSAEYDMHWSGWRDHNWLLSLGATHIAAGDAWVESNLDPLTRTPLPAPRRSTADEGAQWADDGSTRRILSLTLQDEYRLSDDVTVTAGLRYDDYDDVGDKLSPRLAAVWRLDRRHILKAQYAEAFRPPTFYEMAMAEAGTELSPETIKTTEFAYIYKGPATGGRATLFHSRLKDLIVGSRILQYRNAPGVEVDGVELELDQRLTSRLRLKANITLSDAEHSDTGDAVAGAADRLANLALVFQPTATQTYSLWLRHVGERAREAGDPRHRLSGYETVDATTSFGNVGVRGLTLRLGVSNLLDERVRYPAFLTRDVADQPIPSYAGDYPQPGRAGWVQLSYRM</sequence>
<keyword evidence="17" id="KW-1185">Reference proteome</keyword>
<keyword evidence="3 11" id="KW-0813">Transport</keyword>
<evidence type="ECO:0000256" key="12">
    <source>
        <dbReference type="RuleBase" id="RU003357"/>
    </source>
</evidence>
<accession>A0ABX1PJ78</accession>
<dbReference type="Pfam" id="PF07715">
    <property type="entry name" value="Plug"/>
    <property type="match status" value="1"/>
</dbReference>
<feature type="domain" description="TonB-dependent receptor plug" evidence="15">
    <location>
        <begin position="62"/>
        <end position="168"/>
    </location>
</feature>
<evidence type="ECO:0000256" key="2">
    <source>
        <dbReference type="ARBA" id="ARBA00009810"/>
    </source>
</evidence>
<organism evidence="16 17">
    <name type="scientific">Aromatoleum anaerobium</name>
    <dbReference type="NCBI Taxonomy" id="182180"/>
    <lineage>
        <taxon>Bacteria</taxon>
        <taxon>Pseudomonadati</taxon>
        <taxon>Pseudomonadota</taxon>
        <taxon>Betaproteobacteria</taxon>
        <taxon>Rhodocyclales</taxon>
        <taxon>Rhodocyclaceae</taxon>
        <taxon>Aromatoleum</taxon>
    </lineage>
</organism>
<evidence type="ECO:0000256" key="1">
    <source>
        <dbReference type="ARBA" id="ARBA00004571"/>
    </source>
</evidence>
<protein>
    <submittedName>
        <fullName evidence="16">TonB-dependent receptor</fullName>
    </submittedName>
</protein>
<comment type="subcellular location">
    <subcellularLocation>
        <location evidence="1 11">Cell outer membrane</location>
        <topology evidence="1 11">Multi-pass membrane protein</topology>
    </subcellularLocation>
</comment>
<evidence type="ECO:0000259" key="15">
    <source>
        <dbReference type="Pfam" id="PF07715"/>
    </source>
</evidence>
<dbReference type="Pfam" id="PF00593">
    <property type="entry name" value="TonB_dep_Rec_b-barrel"/>
    <property type="match status" value="1"/>
</dbReference>
<dbReference type="InterPro" id="IPR036942">
    <property type="entry name" value="Beta-barrel_TonB_sf"/>
</dbReference>
<dbReference type="PROSITE" id="PS52016">
    <property type="entry name" value="TONB_DEPENDENT_REC_3"/>
    <property type="match status" value="1"/>
</dbReference>
<evidence type="ECO:0000256" key="11">
    <source>
        <dbReference type="PROSITE-ProRule" id="PRU01360"/>
    </source>
</evidence>
<dbReference type="EMBL" id="WTVG01000016">
    <property type="protein sequence ID" value="NMG24583.1"/>
    <property type="molecule type" value="Genomic_DNA"/>
</dbReference>
<keyword evidence="7 12" id="KW-0798">TonB box</keyword>
<evidence type="ECO:0000256" key="6">
    <source>
        <dbReference type="ARBA" id="ARBA00022729"/>
    </source>
</evidence>
<evidence type="ECO:0000256" key="3">
    <source>
        <dbReference type="ARBA" id="ARBA00022448"/>
    </source>
</evidence>
<evidence type="ECO:0000256" key="10">
    <source>
        <dbReference type="ARBA" id="ARBA00023237"/>
    </source>
</evidence>
<evidence type="ECO:0000313" key="16">
    <source>
        <dbReference type="EMBL" id="NMG24583.1"/>
    </source>
</evidence>
<keyword evidence="10 11" id="KW-0998">Cell outer membrane</keyword>
<feature type="chain" id="PRO_5045578927" evidence="13">
    <location>
        <begin position="23"/>
        <end position="711"/>
    </location>
</feature>
<dbReference type="InterPro" id="IPR012910">
    <property type="entry name" value="Plug_dom"/>
</dbReference>
<keyword evidence="5 11" id="KW-0812">Transmembrane</keyword>
<feature type="signal peptide" evidence="13">
    <location>
        <begin position="1"/>
        <end position="22"/>
    </location>
</feature>
<dbReference type="Gene3D" id="2.40.170.20">
    <property type="entry name" value="TonB-dependent receptor, beta-barrel domain"/>
    <property type="match status" value="1"/>
</dbReference>
<dbReference type="SUPFAM" id="SSF56935">
    <property type="entry name" value="Porins"/>
    <property type="match status" value="1"/>
</dbReference>
<dbReference type="Gene3D" id="2.170.130.10">
    <property type="entry name" value="TonB-dependent receptor, plug domain"/>
    <property type="match status" value="1"/>
</dbReference>
<keyword evidence="8 11" id="KW-0472">Membrane</keyword>
<dbReference type="Proteomes" id="UP000615989">
    <property type="component" value="Unassembled WGS sequence"/>
</dbReference>
<keyword evidence="6 13" id="KW-0732">Signal</keyword>
<evidence type="ECO:0000313" key="17">
    <source>
        <dbReference type="Proteomes" id="UP000615989"/>
    </source>
</evidence>
<dbReference type="PANTHER" id="PTHR30069">
    <property type="entry name" value="TONB-DEPENDENT OUTER MEMBRANE RECEPTOR"/>
    <property type="match status" value="1"/>
</dbReference>
<gene>
    <name evidence="16" type="ORF">GO606_07550</name>
</gene>
<dbReference type="PROSITE" id="PS51257">
    <property type="entry name" value="PROKAR_LIPOPROTEIN"/>
    <property type="match status" value="1"/>
</dbReference>
<name>A0ABX1PJ78_9RHOO</name>
<keyword evidence="9 16" id="KW-0675">Receptor</keyword>
<dbReference type="InterPro" id="IPR039426">
    <property type="entry name" value="TonB-dep_rcpt-like"/>
</dbReference>